<keyword evidence="4" id="KW-1185">Reference proteome</keyword>
<evidence type="ECO:0000256" key="2">
    <source>
        <dbReference type="SAM" id="Phobius"/>
    </source>
</evidence>
<gene>
    <name evidence="3" type="ORF">LAZ67_22002204</name>
</gene>
<keyword evidence="2" id="KW-0472">Membrane</keyword>
<keyword evidence="2" id="KW-1133">Transmembrane helix</keyword>
<evidence type="ECO:0000256" key="1">
    <source>
        <dbReference type="SAM" id="MobiDB-lite"/>
    </source>
</evidence>
<evidence type="ECO:0000313" key="3">
    <source>
        <dbReference type="EMBL" id="UYV83096.1"/>
    </source>
</evidence>
<evidence type="ECO:0000313" key="4">
    <source>
        <dbReference type="Proteomes" id="UP001235939"/>
    </source>
</evidence>
<dbReference type="InterPro" id="IPR036259">
    <property type="entry name" value="MFS_trans_sf"/>
</dbReference>
<dbReference type="InterPro" id="IPR050327">
    <property type="entry name" value="Proton-linked_MCT"/>
</dbReference>
<keyword evidence="2" id="KW-0812">Transmembrane</keyword>
<organism evidence="3 4">
    <name type="scientific">Cordylochernes scorpioides</name>
    <dbReference type="NCBI Taxonomy" id="51811"/>
    <lineage>
        <taxon>Eukaryota</taxon>
        <taxon>Metazoa</taxon>
        <taxon>Ecdysozoa</taxon>
        <taxon>Arthropoda</taxon>
        <taxon>Chelicerata</taxon>
        <taxon>Arachnida</taxon>
        <taxon>Pseudoscorpiones</taxon>
        <taxon>Cheliferoidea</taxon>
        <taxon>Chernetidae</taxon>
        <taxon>Cordylochernes</taxon>
    </lineage>
</organism>
<feature type="compositionally biased region" description="Polar residues" evidence="1">
    <location>
        <begin position="352"/>
        <end position="363"/>
    </location>
</feature>
<reference evidence="3 4" key="1">
    <citation type="submission" date="2022-03" db="EMBL/GenBank/DDBJ databases">
        <title>A chromosomal length assembly of Cordylochernes scorpioides.</title>
        <authorList>
            <person name="Zeh D."/>
            <person name="Zeh J."/>
        </authorList>
    </citation>
    <scope>NUCLEOTIDE SEQUENCE [LARGE SCALE GENOMIC DNA]</scope>
    <source>
        <strain evidence="3">IN4F17</strain>
        <tissue evidence="3">Whole Body</tissue>
    </source>
</reference>
<protein>
    <submittedName>
        <fullName evidence="3">Uncharacterized protein</fullName>
    </submittedName>
</protein>
<dbReference type="Pfam" id="PF07690">
    <property type="entry name" value="MFS_1"/>
    <property type="match status" value="2"/>
</dbReference>
<dbReference type="InterPro" id="IPR011701">
    <property type="entry name" value="MFS"/>
</dbReference>
<dbReference type="Gene3D" id="1.20.1250.20">
    <property type="entry name" value="MFS general substrate transporter like domains"/>
    <property type="match status" value="2"/>
</dbReference>
<accession>A0ABY6LPE8</accession>
<feature type="transmembrane region" description="Helical" evidence="2">
    <location>
        <begin position="196"/>
        <end position="215"/>
    </location>
</feature>
<feature type="region of interest" description="Disordered" evidence="1">
    <location>
        <begin position="34"/>
        <end position="61"/>
    </location>
</feature>
<feature type="transmembrane region" description="Helical" evidence="2">
    <location>
        <begin position="595"/>
        <end position="617"/>
    </location>
</feature>
<feature type="compositionally biased region" description="Low complexity" evidence="1">
    <location>
        <begin position="38"/>
        <end position="48"/>
    </location>
</feature>
<dbReference type="SUPFAM" id="SSF103473">
    <property type="entry name" value="MFS general substrate transporter"/>
    <property type="match status" value="1"/>
</dbReference>
<feature type="transmembrane region" description="Helical" evidence="2">
    <location>
        <begin position="164"/>
        <end position="189"/>
    </location>
</feature>
<feature type="transmembrane region" description="Helical" evidence="2">
    <location>
        <begin position="661"/>
        <end position="678"/>
    </location>
</feature>
<sequence length="729" mass="78888">MQIKRCEETDVRVVCADKADIRLSITPLSGSLALGGDETPAGAATPGLGEEEEETWGTVSAPEPPDGGWGWVIVTASFLSNVVVDGIAYTFGLFLPEFVRYYGASTGTVAWVGSLLTGCYLSVGPLVSALTNRFGCRPVSIAGSVIACVSFLLSTLAPSVDVLMVTYGILGGIGLGLIYLPAIVSVGYYFSTKRALATGIAVCGSGVGAFVFAPACQMLLQVFDWKGSLIILAGLNLNCAVFGALMRPLRVTEVMGPHTKPLLQRIAEEKERRRNDSIFTSQYTIVQHDDGTMEKKPKENLNMEPGVHSTFFLDQFGKSPGQDTPVMTLSPIEEAKKSPEGSRDEDMEDDMSGSTTTLQNHATSAPIPIPTALCNRQPPSPCSSNFSLPPAPPHASSAPNPTVASGRLSVTPLPAIREIARRKGLVPATQPQGALKISASNITVNHDVRKPSLTMKLSASGYLGSGGQQNNNYLLEEVWKNIREENALDGSRRSSLRRLSMRRDSSKKDLARPLYRKDIFYSGSIAHLPEFINSQKDVRSYVASVISIPREPADIVDFPSVEKPRKDYCPCIKLPKSMTDTVKEMLDMSLLKDRVFLLICVSNVVGMLGFNVPFMYIPECAGLRGVDKNSAAFLLSVIGITNTLGRVLVGWLADRPGVSALLLNNVSIIICGFLVALVPLCQTYIAFVSLCVLFGLFVCKYLLLIPFFLSYIHIIFQTLLCKSNKNPIR</sequence>
<dbReference type="Proteomes" id="UP001235939">
    <property type="component" value="Chromosome 22"/>
</dbReference>
<dbReference type="CDD" id="cd17352">
    <property type="entry name" value="MFS_MCT_SLC16"/>
    <property type="match status" value="1"/>
</dbReference>
<proteinExistence type="predicted"/>
<name>A0ABY6LPE8_9ARAC</name>
<dbReference type="PANTHER" id="PTHR11360:SF286">
    <property type="entry name" value="GH22266P"/>
    <property type="match status" value="1"/>
</dbReference>
<feature type="transmembrane region" description="Helical" evidence="2">
    <location>
        <begin position="227"/>
        <end position="246"/>
    </location>
</feature>
<feature type="transmembrane region" description="Helical" evidence="2">
    <location>
        <begin position="69"/>
        <end position="89"/>
    </location>
</feature>
<dbReference type="EMBL" id="CP092884">
    <property type="protein sequence ID" value="UYV83096.1"/>
    <property type="molecule type" value="Genomic_DNA"/>
</dbReference>
<feature type="compositionally biased region" description="Basic and acidic residues" evidence="1">
    <location>
        <begin position="333"/>
        <end position="344"/>
    </location>
</feature>
<feature type="transmembrane region" description="Helical" evidence="2">
    <location>
        <begin position="139"/>
        <end position="158"/>
    </location>
</feature>
<dbReference type="PANTHER" id="PTHR11360">
    <property type="entry name" value="MONOCARBOXYLATE TRANSPORTER"/>
    <property type="match status" value="1"/>
</dbReference>
<feature type="transmembrane region" description="Helical" evidence="2">
    <location>
        <begin position="109"/>
        <end position="127"/>
    </location>
</feature>
<feature type="transmembrane region" description="Helical" evidence="2">
    <location>
        <begin position="629"/>
        <end position="649"/>
    </location>
</feature>
<feature type="region of interest" description="Disordered" evidence="1">
    <location>
        <begin position="312"/>
        <end position="406"/>
    </location>
</feature>
<feature type="transmembrane region" description="Helical" evidence="2">
    <location>
        <begin position="684"/>
        <end position="709"/>
    </location>
</feature>